<evidence type="ECO:0000256" key="1">
    <source>
        <dbReference type="SAM" id="Coils"/>
    </source>
</evidence>
<dbReference type="EMBL" id="CP009516">
    <property type="protein sequence ID" value="AKB77947.1"/>
    <property type="molecule type" value="Genomic_DNA"/>
</dbReference>
<keyword evidence="1" id="KW-0175">Coiled coil</keyword>
<proteinExistence type="predicted"/>
<organism evidence="2 3">
    <name type="scientific">Methanosarcina horonobensis HB-1 = JCM 15518</name>
    <dbReference type="NCBI Taxonomy" id="1434110"/>
    <lineage>
        <taxon>Archaea</taxon>
        <taxon>Methanobacteriati</taxon>
        <taxon>Methanobacteriota</taxon>
        <taxon>Stenosarchaea group</taxon>
        <taxon>Methanomicrobia</taxon>
        <taxon>Methanosarcinales</taxon>
        <taxon>Methanosarcinaceae</taxon>
        <taxon>Methanosarcina</taxon>
    </lineage>
</organism>
<dbReference type="HOGENOM" id="CLU_914029_0_0_2"/>
<dbReference type="Proteomes" id="UP000033101">
    <property type="component" value="Chromosome"/>
</dbReference>
<dbReference type="AlphaFoldDB" id="A0A0E3SD39"/>
<keyword evidence="3" id="KW-1185">Reference proteome</keyword>
<name>A0A0E3SD39_9EURY</name>
<evidence type="ECO:0000313" key="2">
    <source>
        <dbReference type="EMBL" id="AKB77947.1"/>
    </source>
</evidence>
<evidence type="ECO:0000313" key="3">
    <source>
        <dbReference type="Proteomes" id="UP000033101"/>
    </source>
</evidence>
<dbReference type="KEGG" id="mhor:MSHOH_1464"/>
<feature type="coiled-coil region" evidence="1">
    <location>
        <begin position="162"/>
        <end position="189"/>
    </location>
</feature>
<sequence length="306" mass="33027">MAIAVAGQSAYDMFGDEAILTEEFLSKDFRTWEGGLVSINHENNNHLLNKARISDLEYDPETKLVWATFNDLPQKTLDLINSDFYEGVSQECVPLEMEGRKIKKGYGTGATLVSYPYKPAATPEMGVGVRPSTGSMMAATLASKYPQYKTGGEKTPENEPTIDELKSTIETLKSENAKLREDLIAKDKTIESTVEKAVKIALESHDKRQKEASEYNEAVKELSSFMKGKEKELDEFLSEKPSAGIIRATAAAMKATVASHIGTGGGGGGGSGGGGKVKSTYEAGKDVYTAAGITPEDLEKYGGLEE</sequence>
<accession>A0A0E3SD39</accession>
<dbReference type="STRING" id="1434110.MSHOH_1464"/>
<protein>
    <submittedName>
        <fullName evidence="2">Uncharacterized protein</fullName>
    </submittedName>
</protein>
<reference evidence="2 3" key="1">
    <citation type="submission" date="2014-07" db="EMBL/GenBank/DDBJ databases">
        <title>Methanogenic archaea and the global carbon cycle.</title>
        <authorList>
            <person name="Henriksen J.R."/>
            <person name="Luke J."/>
            <person name="Reinhart S."/>
            <person name="Benedict M.N."/>
            <person name="Youngblut N.D."/>
            <person name="Metcalf M.E."/>
            <person name="Whitaker R.J."/>
            <person name="Metcalf W.W."/>
        </authorList>
    </citation>
    <scope>NUCLEOTIDE SEQUENCE [LARGE SCALE GENOMIC DNA]</scope>
    <source>
        <strain evidence="2 3">HB-1</strain>
    </source>
</reference>
<dbReference type="PATRIC" id="fig|1434110.4.peg.1821"/>
<gene>
    <name evidence="2" type="ORF">MSHOH_1464</name>
</gene>